<dbReference type="Gene3D" id="1.25.40.10">
    <property type="entry name" value="Tetratricopeptide repeat domain"/>
    <property type="match status" value="1"/>
</dbReference>
<dbReference type="SUPFAM" id="SSF48452">
    <property type="entry name" value="TPR-like"/>
    <property type="match status" value="1"/>
</dbReference>
<dbReference type="RefSeq" id="WP_059137472.1">
    <property type="nucleotide sequence ID" value="NZ_LMAI01000010.1"/>
</dbReference>
<comment type="caution">
    <text evidence="1">The sequence shown here is derived from an EMBL/GenBank/DDBJ whole genome shotgun (WGS) entry which is preliminary data.</text>
</comment>
<organism evidence="1 2">
    <name type="scientific">Chryseobacterium aquaticum subsp. greenlandense</name>
    <dbReference type="NCBI Taxonomy" id="345663"/>
    <lineage>
        <taxon>Bacteria</taxon>
        <taxon>Pseudomonadati</taxon>
        <taxon>Bacteroidota</taxon>
        <taxon>Flavobacteriia</taxon>
        <taxon>Flavobacteriales</taxon>
        <taxon>Weeksellaceae</taxon>
        <taxon>Chryseobacterium group</taxon>
        <taxon>Chryseobacterium</taxon>
    </lineage>
</organism>
<evidence type="ECO:0000313" key="1">
    <source>
        <dbReference type="EMBL" id="KUJ54849.1"/>
    </source>
</evidence>
<dbReference type="AlphaFoldDB" id="A0A101CFD2"/>
<gene>
    <name evidence="1" type="ORF">AR686_14885</name>
</gene>
<dbReference type="InterPro" id="IPR011990">
    <property type="entry name" value="TPR-like_helical_dom_sf"/>
</dbReference>
<name>A0A101CFD2_9FLAO</name>
<sequence>MINELQKSKDLIDDEQYELAFSILNNLKELYPKYENLRLLFSSICLYNLKDYKLAIDFADKVLRKNEKNEFASQIKYLSYFELNEYDNALNEIISFLSKNKADLYKVTLEELLIDIKDVFINKDETTSKIKELALKNNVNLNIVDF</sequence>
<reference evidence="1 2" key="1">
    <citation type="submission" date="2015-10" db="EMBL/GenBank/DDBJ databases">
        <title>Genome sequence of Chryseobacterium greenlandense.</title>
        <authorList>
            <person name="Newman J."/>
            <person name="Fischer K."/>
            <person name="Miller J."/>
        </authorList>
    </citation>
    <scope>NUCLEOTIDE SEQUENCE [LARGE SCALE GENOMIC DNA]</scope>
    <source>
        <strain evidence="1 2">UMB34</strain>
    </source>
</reference>
<dbReference type="EMBL" id="LMAI01000010">
    <property type="protein sequence ID" value="KUJ54849.1"/>
    <property type="molecule type" value="Genomic_DNA"/>
</dbReference>
<accession>A0A101CFD2</accession>
<dbReference type="Proteomes" id="UP000054388">
    <property type="component" value="Unassembled WGS sequence"/>
</dbReference>
<protein>
    <submittedName>
        <fullName evidence="1">Uncharacterized protein</fullName>
    </submittedName>
</protein>
<proteinExistence type="predicted"/>
<evidence type="ECO:0000313" key="2">
    <source>
        <dbReference type="Proteomes" id="UP000054388"/>
    </source>
</evidence>